<proteinExistence type="predicted"/>
<dbReference type="Proteomes" id="UP000018857">
    <property type="component" value="Unassembled WGS sequence"/>
</dbReference>
<keyword evidence="2" id="KW-1185">Reference proteome</keyword>
<reference evidence="1 2" key="1">
    <citation type="journal article" date="2014" name="Genome Announc.">
        <title>Draft Genome Sequence of Marinomonas sp. Strain D104, a Polycyclic Aromatic Hydrocarbon-Degrading Bacterium from the Deep-Sea Sediment of the Arctic Ocean.</title>
        <authorList>
            <person name="Dong C."/>
            <person name="Bai X."/>
            <person name="Lai Q."/>
            <person name="Xie Y."/>
            <person name="Chen X."/>
            <person name="Shao Z."/>
        </authorList>
    </citation>
    <scope>NUCLEOTIDE SEQUENCE [LARGE SCALE GENOMIC DNA]</scope>
    <source>
        <strain evidence="1 2">D104</strain>
    </source>
</reference>
<dbReference type="InterPro" id="IPR029058">
    <property type="entry name" value="AB_hydrolase_fold"/>
</dbReference>
<organism evidence="1 2">
    <name type="scientific">Marinomonas profundimaris</name>
    <dbReference type="NCBI Taxonomy" id="1208321"/>
    <lineage>
        <taxon>Bacteria</taxon>
        <taxon>Pseudomonadati</taxon>
        <taxon>Pseudomonadota</taxon>
        <taxon>Gammaproteobacteria</taxon>
        <taxon>Oceanospirillales</taxon>
        <taxon>Oceanospirillaceae</taxon>
        <taxon>Marinomonas</taxon>
    </lineage>
</organism>
<dbReference type="eggNOG" id="COG1073">
    <property type="taxonomic scope" value="Bacteria"/>
</dbReference>
<sequence length="234" mass="26462">MSLKHFISISLFFVFLFVCLYVVSADLLENHRSADPLAPKHKITVSINDEIHAFPVTYRFLGNDVTATIFTPENVDKMQHYPTIVIVQLSHQNALSLETLYARRFAERGYITIITTNKTAIQTKSTSSESSQNMAALKSLDINRSEDIRAMASIIREYLGEDHNSIGVLRIRPISDRNINTYSATILPYLSTHTTHNKTIHVTTSTENIEDSAASQHLDKTMNKLTLFFSENLL</sequence>
<dbReference type="STRING" id="1208321.D104_09145"/>
<dbReference type="OrthoDB" id="9805123at2"/>
<protein>
    <submittedName>
        <fullName evidence="1">Uncharacterized protein</fullName>
    </submittedName>
</protein>
<dbReference type="EMBL" id="AYOZ01000013">
    <property type="protein sequence ID" value="ETI60492.1"/>
    <property type="molecule type" value="Genomic_DNA"/>
</dbReference>
<dbReference type="RefSeq" id="WP_024023965.1">
    <property type="nucleotide sequence ID" value="NZ_AYOZ01000013.1"/>
</dbReference>
<name>W1RU03_9GAMM</name>
<accession>W1RU03</accession>
<evidence type="ECO:0000313" key="1">
    <source>
        <dbReference type="EMBL" id="ETI60492.1"/>
    </source>
</evidence>
<dbReference type="PATRIC" id="fig|1208321.3.peg.1820"/>
<comment type="caution">
    <text evidence="1">The sequence shown here is derived from an EMBL/GenBank/DDBJ whole genome shotgun (WGS) entry which is preliminary data.</text>
</comment>
<evidence type="ECO:0000313" key="2">
    <source>
        <dbReference type="Proteomes" id="UP000018857"/>
    </source>
</evidence>
<dbReference type="AlphaFoldDB" id="W1RU03"/>
<dbReference type="Gene3D" id="3.40.50.1820">
    <property type="entry name" value="alpha/beta hydrolase"/>
    <property type="match status" value="1"/>
</dbReference>
<gene>
    <name evidence="1" type="ORF">D104_09145</name>
</gene>